<comment type="caution">
    <text evidence="1">The sequence shown here is derived from an EMBL/GenBank/DDBJ whole genome shotgun (WGS) entry which is preliminary data.</text>
</comment>
<name>A0A545VHN7_9HYPO</name>
<proteinExistence type="predicted"/>
<gene>
    <name evidence="1" type="ORF">IF1G_01097</name>
</gene>
<dbReference type="EMBL" id="SPUK01000001">
    <property type="protein sequence ID" value="TQW01166.1"/>
    <property type="molecule type" value="Genomic_DNA"/>
</dbReference>
<accession>A0A545VHN7</accession>
<keyword evidence="2" id="KW-1185">Reference proteome</keyword>
<reference evidence="1 2" key="1">
    <citation type="journal article" date="2019" name="Appl. Microbiol. Biotechnol.">
        <title>Genome sequence of Isaria javanica and comparative genome analysis insights into family S53 peptidase evolution in fungal entomopathogens.</title>
        <authorList>
            <person name="Lin R."/>
            <person name="Zhang X."/>
            <person name="Xin B."/>
            <person name="Zou M."/>
            <person name="Gao Y."/>
            <person name="Qin F."/>
            <person name="Hu Q."/>
            <person name="Xie B."/>
            <person name="Cheng X."/>
        </authorList>
    </citation>
    <scope>NUCLEOTIDE SEQUENCE [LARGE SCALE GENOMIC DNA]</scope>
    <source>
        <strain evidence="1 2">IJ1G</strain>
    </source>
</reference>
<evidence type="ECO:0000313" key="1">
    <source>
        <dbReference type="EMBL" id="TQW01166.1"/>
    </source>
</evidence>
<evidence type="ECO:0000313" key="2">
    <source>
        <dbReference type="Proteomes" id="UP000315783"/>
    </source>
</evidence>
<dbReference type="AlphaFoldDB" id="A0A545VHN7"/>
<dbReference type="Proteomes" id="UP000315783">
    <property type="component" value="Unassembled WGS sequence"/>
</dbReference>
<sequence>MSHLHVCFGRAAQIEATAVPECRTTSFIRADAAGTTSYLMARCQPRIPILLSKTAAWLAQTLVLVKDLVSQWPCPTHSTSSMSRLLHDRSPLLAEIISRCGGAAIRLWPSLSPLSPEFHDSACCQISRLVSAATFVSPTVSKFRCAKHRHERRAPPLYRSLSYGILTNIDFMWVSSNSGSCSCNNRAGHTDRCYSVTARARP</sequence>
<protein>
    <submittedName>
        <fullName evidence="1">Uncharacterized protein</fullName>
    </submittedName>
</protein>
<organism evidence="1 2">
    <name type="scientific">Cordyceps javanica</name>
    <dbReference type="NCBI Taxonomy" id="43265"/>
    <lineage>
        <taxon>Eukaryota</taxon>
        <taxon>Fungi</taxon>
        <taxon>Dikarya</taxon>
        <taxon>Ascomycota</taxon>
        <taxon>Pezizomycotina</taxon>
        <taxon>Sordariomycetes</taxon>
        <taxon>Hypocreomycetidae</taxon>
        <taxon>Hypocreales</taxon>
        <taxon>Cordycipitaceae</taxon>
        <taxon>Cordyceps</taxon>
    </lineage>
</organism>